<feature type="transmembrane region" description="Helical" evidence="1">
    <location>
        <begin position="97"/>
        <end position="118"/>
    </location>
</feature>
<keyword evidence="4" id="KW-1185">Reference proteome</keyword>
<feature type="transmembrane region" description="Helical" evidence="1">
    <location>
        <begin position="130"/>
        <end position="149"/>
    </location>
</feature>
<evidence type="ECO:0000313" key="4">
    <source>
        <dbReference type="Proteomes" id="UP001221142"/>
    </source>
</evidence>
<dbReference type="PANTHER" id="PTHR40465:SF1">
    <property type="entry name" value="DUF6534 DOMAIN-CONTAINING PROTEIN"/>
    <property type="match status" value="1"/>
</dbReference>
<feature type="domain" description="DUF6534" evidence="2">
    <location>
        <begin position="172"/>
        <end position="259"/>
    </location>
</feature>
<keyword evidence="1" id="KW-0472">Membrane</keyword>
<dbReference type="EMBL" id="JARKIF010000013">
    <property type="protein sequence ID" value="KAJ7624480.1"/>
    <property type="molecule type" value="Genomic_DNA"/>
</dbReference>
<feature type="transmembrane region" description="Helical" evidence="1">
    <location>
        <begin position="16"/>
        <end position="41"/>
    </location>
</feature>
<accession>A0AAD7BLF5</accession>
<reference evidence="3" key="1">
    <citation type="submission" date="2023-03" db="EMBL/GenBank/DDBJ databases">
        <title>Massive genome expansion in bonnet fungi (Mycena s.s.) driven by repeated elements and novel gene families across ecological guilds.</title>
        <authorList>
            <consortium name="Lawrence Berkeley National Laboratory"/>
            <person name="Harder C.B."/>
            <person name="Miyauchi S."/>
            <person name="Viragh M."/>
            <person name="Kuo A."/>
            <person name="Thoen E."/>
            <person name="Andreopoulos B."/>
            <person name="Lu D."/>
            <person name="Skrede I."/>
            <person name="Drula E."/>
            <person name="Henrissat B."/>
            <person name="Morin E."/>
            <person name="Kohler A."/>
            <person name="Barry K."/>
            <person name="LaButti K."/>
            <person name="Morin E."/>
            <person name="Salamov A."/>
            <person name="Lipzen A."/>
            <person name="Mereny Z."/>
            <person name="Hegedus B."/>
            <person name="Baldrian P."/>
            <person name="Stursova M."/>
            <person name="Weitz H."/>
            <person name="Taylor A."/>
            <person name="Grigoriev I.V."/>
            <person name="Nagy L.G."/>
            <person name="Martin F."/>
            <person name="Kauserud H."/>
        </authorList>
    </citation>
    <scope>NUCLEOTIDE SEQUENCE</scope>
    <source>
        <strain evidence="3">9284</strain>
    </source>
</reference>
<name>A0AAD7BLF5_9AGAR</name>
<dbReference type="Proteomes" id="UP001221142">
    <property type="component" value="Unassembled WGS sequence"/>
</dbReference>
<evidence type="ECO:0000259" key="2">
    <source>
        <dbReference type="Pfam" id="PF20152"/>
    </source>
</evidence>
<dbReference type="PANTHER" id="PTHR40465">
    <property type="entry name" value="CHROMOSOME 1, WHOLE GENOME SHOTGUN SEQUENCE"/>
    <property type="match status" value="1"/>
</dbReference>
<gene>
    <name evidence="3" type="ORF">FB45DRAFT_83459</name>
</gene>
<feature type="transmembrane region" description="Helical" evidence="1">
    <location>
        <begin position="161"/>
        <end position="188"/>
    </location>
</feature>
<proteinExistence type="predicted"/>
<protein>
    <recommendedName>
        <fullName evidence="2">DUF6534 domain-containing protein</fullName>
    </recommendedName>
</protein>
<feature type="transmembrane region" description="Helical" evidence="1">
    <location>
        <begin position="235"/>
        <end position="254"/>
    </location>
</feature>
<organism evidence="3 4">
    <name type="scientific">Roridomyces roridus</name>
    <dbReference type="NCBI Taxonomy" id="1738132"/>
    <lineage>
        <taxon>Eukaryota</taxon>
        <taxon>Fungi</taxon>
        <taxon>Dikarya</taxon>
        <taxon>Basidiomycota</taxon>
        <taxon>Agaricomycotina</taxon>
        <taxon>Agaricomycetes</taxon>
        <taxon>Agaricomycetidae</taxon>
        <taxon>Agaricales</taxon>
        <taxon>Marasmiineae</taxon>
        <taxon>Mycenaceae</taxon>
        <taxon>Roridomyces</taxon>
    </lineage>
</organism>
<feature type="transmembrane region" description="Helical" evidence="1">
    <location>
        <begin position="209"/>
        <end position="229"/>
    </location>
</feature>
<dbReference type="AlphaFoldDB" id="A0AAD7BLF5"/>
<sequence length="333" mass="37359">MSASTTGPPVDIPKTFGALLLGALFASVLSGISDLQAMFYFKAYREDPLRLKLMVAVVWILDTIHTGLIWSAVWFYLIGSYGQFLSVDEVPWQIPMIVILTPTIGVFKDCFFAYRIFILSGRNRVITAPIILLVCLRVAVATTAAARLFKFGRYSLLQLHGGWLITFTLIVSAVLDALSSGLLVFFLLRHRVEHGRLKHVLDKLMLYGVESGTLTFFGSISVMLCWILLSHTLIFVGLYFCMAKFYTNVLLAALNSRNHIRQRRQTTTSIGLERRTGRGRTYDSEAPVQFATPNSASTKVPSDHFQLGVQMERGVHYHDVEAQTDLPKSTNWN</sequence>
<comment type="caution">
    <text evidence="3">The sequence shown here is derived from an EMBL/GenBank/DDBJ whole genome shotgun (WGS) entry which is preliminary data.</text>
</comment>
<keyword evidence="1" id="KW-0812">Transmembrane</keyword>
<keyword evidence="1" id="KW-1133">Transmembrane helix</keyword>
<dbReference type="InterPro" id="IPR045339">
    <property type="entry name" value="DUF6534"/>
</dbReference>
<dbReference type="Pfam" id="PF20152">
    <property type="entry name" value="DUF6534"/>
    <property type="match status" value="1"/>
</dbReference>
<evidence type="ECO:0000313" key="3">
    <source>
        <dbReference type="EMBL" id="KAJ7624480.1"/>
    </source>
</evidence>
<evidence type="ECO:0000256" key="1">
    <source>
        <dbReference type="SAM" id="Phobius"/>
    </source>
</evidence>
<feature type="transmembrane region" description="Helical" evidence="1">
    <location>
        <begin position="53"/>
        <end position="77"/>
    </location>
</feature>